<reference evidence="1 2" key="2">
    <citation type="submission" date="2017-09" db="EMBL/GenBank/DDBJ databases">
        <title>Extensive intraspecific genome diversity in a model arbuscular mycorrhizal fungus.</title>
        <authorList>
            <person name="Chen E.C."/>
            <person name="Morin E."/>
            <person name="Beaudet D."/>
            <person name="Noel J."/>
            <person name="Ndikumana S."/>
            <person name="Charron P."/>
            <person name="St-Onge C."/>
            <person name="Giorgi J."/>
            <person name="Grigoriev I.V."/>
            <person name="Roux C."/>
            <person name="Martin F.M."/>
            <person name="Corradi N."/>
        </authorList>
    </citation>
    <scope>NUCLEOTIDE SEQUENCE [LARGE SCALE GENOMIC DNA]</scope>
    <source>
        <strain evidence="1 2">A5</strain>
    </source>
</reference>
<evidence type="ECO:0000313" key="2">
    <source>
        <dbReference type="Proteomes" id="UP000232722"/>
    </source>
</evidence>
<accession>A0A2N0P6E5</accession>
<reference evidence="1 2" key="1">
    <citation type="submission" date="2016-04" db="EMBL/GenBank/DDBJ databases">
        <title>Genome analyses suggest a sexual origin of heterokaryosis in a supposedly ancient asexual fungus.</title>
        <authorList>
            <person name="Ropars J."/>
            <person name="Sedzielewska K."/>
            <person name="Noel J."/>
            <person name="Charron P."/>
            <person name="Farinelli L."/>
            <person name="Marton T."/>
            <person name="Kruger M."/>
            <person name="Pelin A."/>
            <person name="Brachmann A."/>
            <person name="Corradi N."/>
        </authorList>
    </citation>
    <scope>NUCLEOTIDE SEQUENCE [LARGE SCALE GENOMIC DNA]</scope>
    <source>
        <strain evidence="1 2">A5</strain>
    </source>
</reference>
<dbReference type="VEuPathDB" id="FungiDB:RhiirA1_464676"/>
<organism evidence="1 2">
    <name type="scientific">Rhizophagus irregularis</name>
    <dbReference type="NCBI Taxonomy" id="588596"/>
    <lineage>
        <taxon>Eukaryota</taxon>
        <taxon>Fungi</taxon>
        <taxon>Fungi incertae sedis</taxon>
        <taxon>Mucoromycota</taxon>
        <taxon>Glomeromycotina</taxon>
        <taxon>Glomeromycetes</taxon>
        <taxon>Glomerales</taxon>
        <taxon>Glomeraceae</taxon>
        <taxon>Rhizophagus</taxon>
    </lineage>
</organism>
<dbReference type="InterPro" id="IPR032675">
    <property type="entry name" value="LRR_dom_sf"/>
</dbReference>
<dbReference type="Proteomes" id="UP000232722">
    <property type="component" value="Unassembled WGS sequence"/>
</dbReference>
<sequence length="478" mass="55734">MTELNIDCLNLIFNELRKDKETLYSCLLVNKRWCLLVVPILWEKHTWNFYHDEAEKKFYNIILSSLSSSSKKFLNDNNIKLPSTIISKSLTFNYISFCKILESRTIDGIITKFFKDKKFKDDKRKLLEQEIYKLFVNECKNIKEMDLYTSQPLSLFQGASTFFYNVKKLSITINCILPNTLHEMAKFCIYLNELIIHNCSQYNSGLISLIDSQKNLKIVSIYPDSKAGTCKELGKVLGRKGNTINDLSLYSINIIPLISLVNLKNLLIYNFELYDINSIEIKRFRQYLENSKFSNLQILDVYGLSCFKELATLIKNTEENLLEISIITKYVNTNNLEIFINSIANNCPKVRDLSIGITSKEFILIKSILLNCRNLICIEFDSICYENDIIGDEILNYLIDYSPKSLNKLILSGNWKYSIDIFKRFLESCRNHKLILFGITYEIFITDDHVEIARKYVNEGVIDEFKILYPSHTSHSYI</sequence>
<dbReference type="VEuPathDB" id="FungiDB:FUN_012208"/>
<dbReference type="VEuPathDB" id="FungiDB:RhiirA1_469843"/>
<comment type="caution">
    <text evidence="1">The sequence shown here is derived from an EMBL/GenBank/DDBJ whole genome shotgun (WGS) entry which is preliminary data.</text>
</comment>
<dbReference type="OrthoDB" id="2369626at2759"/>
<protein>
    <recommendedName>
        <fullName evidence="3">F-box domain-containing protein</fullName>
    </recommendedName>
</protein>
<proteinExistence type="predicted"/>
<name>A0A2N0P6E5_9GLOM</name>
<evidence type="ECO:0000313" key="1">
    <source>
        <dbReference type="EMBL" id="PKC02420.1"/>
    </source>
</evidence>
<dbReference type="Gene3D" id="3.80.10.10">
    <property type="entry name" value="Ribonuclease Inhibitor"/>
    <property type="match status" value="1"/>
</dbReference>
<dbReference type="SUPFAM" id="SSF52047">
    <property type="entry name" value="RNI-like"/>
    <property type="match status" value="1"/>
</dbReference>
<dbReference type="EMBL" id="LLXJ01001386">
    <property type="protein sequence ID" value="PKC02420.1"/>
    <property type="molecule type" value="Genomic_DNA"/>
</dbReference>
<evidence type="ECO:0008006" key="3">
    <source>
        <dbReference type="Google" id="ProtNLM"/>
    </source>
</evidence>
<dbReference type="VEuPathDB" id="FungiDB:RhiirFUN_014019"/>
<gene>
    <name evidence="1" type="ORF">RhiirA5_425274</name>
</gene>
<dbReference type="AlphaFoldDB" id="A0A2N0P6E5"/>